<dbReference type="SUPFAM" id="SSF117892">
    <property type="entry name" value="Band 7/SPFH domain"/>
    <property type="match status" value="1"/>
</dbReference>
<comment type="caution">
    <text evidence="3">The sequence shown here is derived from an EMBL/GenBank/DDBJ whole genome shotgun (WGS) entry which is preliminary data.</text>
</comment>
<dbReference type="InterPro" id="IPR050710">
    <property type="entry name" value="Band7/mec-2_domain"/>
</dbReference>
<evidence type="ECO:0000256" key="1">
    <source>
        <dbReference type="SAM" id="Coils"/>
    </source>
</evidence>
<dbReference type="PANTHER" id="PTHR43327">
    <property type="entry name" value="STOMATIN-LIKE PROTEIN 2, MITOCHONDRIAL"/>
    <property type="match status" value="1"/>
</dbReference>
<evidence type="ECO:0000313" key="3">
    <source>
        <dbReference type="EMBL" id="CAB9508874.1"/>
    </source>
</evidence>
<protein>
    <submittedName>
        <fullName evidence="3">Stomatin-like protein 2, mitochondrial</fullName>
    </submittedName>
</protein>
<evidence type="ECO:0000259" key="2">
    <source>
        <dbReference type="SMART" id="SM00244"/>
    </source>
</evidence>
<feature type="domain" description="Band 7" evidence="2">
    <location>
        <begin position="17"/>
        <end position="169"/>
    </location>
</feature>
<dbReference type="InterPro" id="IPR036013">
    <property type="entry name" value="Band_7/SPFH_dom_sf"/>
</dbReference>
<dbReference type="InterPro" id="IPR001972">
    <property type="entry name" value="Stomatin_HflK_fam"/>
</dbReference>
<sequence>MFPTRVVAGSVVAGALASIKIVSQGNVAIVERLGRFQQCLNPGLHFVIPLVDRQRITLSRREQVFDIPPQDCISSDNAPLSADAVVYWILIDPEKAYYAVMDLELAIQNLVLTQLRSEIGKLTLDKVRDNIPNPEILGAMEQQMAAERTKRAVVIKSEGELARAVNEAEGAAQSRLIDARASAEALRLEAKAKRDKLELEAQGAAQAIAALVDVMGGDAEEATKFQLNREYIEAQRSLATSENAKVVLSSDAFNSAMVQALSLYDVAKEKQS</sequence>
<dbReference type="OrthoDB" id="434619at2759"/>
<proteinExistence type="predicted"/>
<gene>
    <name evidence="3" type="ORF">SEMRO_364_G127220.1</name>
</gene>
<organism evidence="3 4">
    <name type="scientific">Seminavis robusta</name>
    <dbReference type="NCBI Taxonomy" id="568900"/>
    <lineage>
        <taxon>Eukaryota</taxon>
        <taxon>Sar</taxon>
        <taxon>Stramenopiles</taxon>
        <taxon>Ochrophyta</taxon>
        <taxon>Bacillariophyta</taxon>
        <taxon>Bacillariophyceae</taxon>
        <taxon>Bacillariophycidae</taxon>
        <taxon>Naviculales</taxon>
        <taxon>Naviculaceae</taxon>
        <taxon>Seminavis</taxon>
    </lineage>
</organism>
<reference evidence="3" key="1">
    <citation type="submission" date="2020-06" db="EMBL/GenBank/DDBJ databases">
        <authorList>
            <consortium name="Plant Systems Biology data submission"/>
        </authorList>
    </citation>
    <scope>NUCLEOTIDE SEQUENCE</scope>
    <source>
        <strain evidence="3">D6</strain>
    </source>
</reference>
<dbReference type="PRINTS" id="PR00721">
    <property type="entry name" value="STOMATIN"/>
</dbReference>
<dbReference type="InterPro" id="IPR001107">
    <property type="entry name" value="Band_7"/>
</dbReference>
<dbReference type="AlphaFoldDB" id="A0A9N8DXC5"/>
<dbReference type="Gene3D" id="3.30.479.30">
    <property type="entry name" value="Band 7 domain"/>
    <property type="match status" value="1"/>
</dbReference>
<dbReference type="CDD" id="cd08829">
    <property type="entry name" value="SPFH_paraslipin"/>
    <property type="match status" value="1"/>
</dbReference>
<feature type="coiled-coil region" evidence="1">
    <location>
        <begin position="180"/>
        <end position="207"/>
    </location>
</feature>
<dbReference type="GO" id="GO:0016020">
    <property type="term" value="C:membrane"/>
    <property type="evidence" value="ECO:0007669"/>
    <property type="project" value="InterPro"/>
</dbReference>
<dbReference type="Proteomes" id="UP001153069">
    <property type="component" value="Unassembled WGS sequence"/>
</dbReference>
<evidence type="ECO:0000313" key="4">
    <source>
        <dbReference type="Proteomes" id="UP001153069"/>
    </source>
</evidence>
<accession>A0A9N8DXC5</accession>
<keyword evidence="1" id="KW-0175">Coiled coil</keyword>
<dbReference type="SMART" id="SM00244">
    <property type="entry name" value="PHB"/>
    <property type="match status" value="1"/>
</dbReference>
<keyword evidence="4" id="KW-1185">Reference proteome</keyword>
<dbReference type="Pfam" id="PF01145">
    <property type="entry name" value="Band_7"/>
    <property type="match status" value="1"/>
</dbReference>
<dbReference type="PANTHER" id="PTHR43327:SF10">
    <property type="entry name" value="STOMATIN-LIKE PROTEIN 2, MITOCHONDRIAL"/>
    <property type="match status" value="1"/>
</dbReference>
<dbReference type="EMBL" id="CAICTM010000363">
    <property type="protein sequence ID" value="CAB9508874.1"/>
    <property type="molecule type" value="Genomic_DNA"/>
</dbReference>
<name>A0A9N8DXC5_9STRA</name>